<comment type="caution">
    <text evidence="1">The sequence shown here is derived from an EMBL/GenBank/DDBJ whole genome shotgun (WGS) entry which is preliminary data.</text>
</comment>
<organism evidence="1 2">
    <name type="scientific">Tanacetum coccineum</name>
    <dbReference type="NCBI Taxonomy" id="301880"/>
    <lineage>
        <taxon>Eukaryota</taxon>
        <taxon>Viridiplantae</taxon>
        <taxon>Streptophyta</taxon>
        <taxon>Embryophyta</taxon>
        <taxon>Tracheophyta</taxon>
        <taxon>Spermatophyta</taxon>
        <taxon>Magnoliopsida</taxon>
        <taxon>eudicotyledons</taxon>
        <taxon>Gunneridae</taxon>
        <taxon>Pentapetalae</taxon>
        <taxon>asterids</taxon>
        <taxon>campanulids</taxon>
        <taxon>Asterales</taxon>
        <taxon>Asteraceae</taxon>
        <taxon>Asteroideae</taxon>
        <taxon>Anthemideae</taxon>
        <taxon>Anthemidinae</taxon>
        <taxon>Tanacetum</taxon>
    </lineage>
</organism>
<evidence type="ECO:0008006" key="3">
    <source>
        <dbReference type="Google" id="ProtNLM"/>
    </source>
</evidence>
<name>A0ABQ5B1V2_9ASTR</name>
<protein>
    <recommendedName>
        <fullName evidence="3">Retrotransposon gag domain-containing protein</fullName>
    </recommendedName>
</protein>
<gene>
    <name evidence="1" type="ORF">Tco_0842579</name>
</gene>
<sequence length="189" mass="22543">MHELKIRDEFLKILRDNALNGMDGGDVIDHIARVVEITEWIKVPDIDKNRLQIHVVLESLSNDAEKWWNDEIKGTIISWEGLKDQFFHKYYPLSHTCNSETPDNLDNETNYFEFLYWLASKFNNHWELDKTTRFGLWKFYVNERTKGTICDLHNEPRDEHSNVTRSDSYYKLYLDTHGKNENSMKVKLT</sequence>
<keyword evidence="2" id="KW-1185">Reference proteome</keyword>
<dbReference type="Proteomes" id="UP001151760">
    <property type="component" value="Unassembled WGS sequence"/>
</dbReference>
<reference evidence="1" key="1">
    <citation type="journal article" date="2022" name="Int. J. Mol. Sci.">
        <title>Draft Genome of Tanacetum Coccineum: Genomic Comparison of Closely Related Tanacetum-Family Plants.</title>
        <authorList>
            <person name="Yamashiro T."/>
            <person name="Shiraishi A."/>
            <person name="Nakayama K."/>
            <person name="Satake H."/>
        </authorList>
    </citation>
    <scope>NUCLEOTIDE SEQUENCE</scope>
</reference>
<reference evidence="1" key="2">
    <citation type="submission" date="2022-01" db="EMBL/GenBank/DDBJ databases">
        <authorList>
            <person name="Yamashiro T."/>
            <person name="Shiraishi A."/>
            <person name="Satake H."/>
            <person name="Nakayama K."/>
        </authorList>
    </citation>
    <scope>NUCLEOTIDE SEQUENCE</scope>
</reference>
<evidence type="ECO:0000313" key="1">
    <source>
        <dbReference type="EMBL" id="GJT08117.1"/>
    </source>
</evidence>
<accession>A0ABQ5B1V2</accession>
<dbReference type="EMBL" id="BQNB010012804">
    <property type="protein sequence ID" value="GJT08117.1"/>
    <property type="molecule type" value="Genomic_DNA"/>
</dbReference>
<evidence type="ECO:0000313" key="2">
    <source>
        <dbReference type="Proteomes" id="UP001151760"/>
    </source>
</evidence>
<proteinExistence type="predicted"/>